<proteinExistence type="predicted"/>
<keyword evidence="2" id="KW-1185">Reference proteome</keyword>
<sequence length="53" mass="6153">MVTHTVIVSDRSRDNIKVYTKEPAFFVIADREDINSLRNLEEANRAGIYSRIK</sequence>
<dbReference type="AlphaFoldDB" id="A0A378UH70"/>
<gene>
    <name evidence="1" type="ORF">NCTC10295_01430</name>
</gene>
<protein>
    <submittedName>
        <fullName evidence="1">Uncharacterized protein</fullName>
    </submittedName>
</protein>
<evidence type="ECO:0000313" key="1">
    <source>
        <dbReference type="EMBL" id="STZ76655.1"/>
    </source>
</evidence>
<accession>A0A378UH70</accession>
<dbReference type="EMBL" id="UGQS01000002">
    <property type="protein sequence ID" value="STZ76655.1"/>
    <property type="molecule type" value="Genomic_DNA"/>
</dbReference>
<evidence type="ECO:0000313" key="2">
    <source>
        <dbReference type="Proteomes" id="UP000254651"/>
    </source>
</evidence>
<reference evidence="1 2" key="1">
    <citation type="submission" date="2018-06" db="EMBL/GenBank/DDBJ databases">
        <authorList>
            <consortium name="Pathogen Informatics"/>
            <person name="Doyle S."/>
        </authorList>
    </citation>
    <scope>NUCLEOTIDE SEQUENCE [LARGE SCALE GENOMIC DNA]</scope>
    <source>
        <strain evidence="1 2">NCTC10295</strain>
    </source>
</reference>
<dbReference type="Proteomes" id="UP000254651">
    <property type="component" value="Unassembled WGS sequence"/>
</dbReference>
<name>A0A378UH70_BERDE</name>
<dbReference type="RefSeq" id="WP_218564310.1">
    <property type="nucleotide sequence ID" value="NZ_CP181246.1"/>
</dbReference>
<organism evidence="1 2">
    <name type="scientific">Bergeriella denitrificans</name>
    <name type="common">Neisseria denitrificans</name>
    <dbReference type="NCBI Taxonomy" id="494"/>
    <lineage>
        <taxon>Bacteria</taxon>
        <taxon>Pseudomonadati</taxon>
        <taxon>Pseudomonadota</taxon>
        <taxon>Betaproteobacteria</taxon>
        <taxon>Neisseriales</taxon>
        <taxon>Neisseriaceae</taxon>
        <taxon>Bergeriella</taxon>
    </lineage>
</organism>